<dbReference type="GO" id="GO:0003682">
    <property type="term" value="F:chromatin binding"/>
    <property type="evidence" value="ECO:0007669"/>
    <property type="project" value="TreeGrafter"/>
</dbReference>
<feature type="domain" description="Rad21/Rec8-like protein N-terminal" evidence="6">
    <location>
        <begin position="1"/>
        <end position="99"/>
    </location>
</feature>
<sequence>MFFTQELLEKRESGFGLLWLAATLGARSSFKKLPKRSVLTADITQLCDLIAEPSEPLALRLSSNLMIGVARVYKVKQEIFHTDVTTCYNSLKKAVQEFHTLSKAELQMGQPSLRPDALTLAADPGAAFAMDFGNMLWDWDESRRSGKPESDGEESEDDYDPTSGKKGKKKQKARPKPPSSVIENIRANAHTLDEHHELILSGSFDGSFHGAGFGGVLPSSSQIDGGFGFSDDIFGLQEDMDLGGGIGDELARELGEGWGGSPDKRRNASQADADMFAFSQDDMNIAGGFQFGDIQPDAQEKQSPDLRQPGTVPDEEQYPEGSIVVPLMPFSPDRDGNIQMQVETGEGADQDGTEKPAQRQAKRVRLLLDARTELTDEELKAARANYVEGQDSLRREIDQKKFEKESGKIIEQMIWGVPHGLQAPVLIDFWLENFRVQVEAQAGTPPDQRPTKRRKISDGGVQAEPAFGDAYAQVDAGQFEGAGADTGFMFGINDFNVNDTAQDGPPYEPDSRLRSSEEPGLARRASRPPSVFGSQFDIPGAGQEFLSGSQRSALFPWDNAGAGVSSSVQGGTFDFGREGSATRRSIDRASTKLRGSSISSRRESPLPGGRILDSPAGFGVRNSPLGDGFEFDVPGEDSVLAESQQSDLNLLTLERNSYNFLEYAKMQLKTFPSTTSTLTFDDVVPKAASTPHVAAAAFYHCLVLATKDLVNVAQEEPYGTLRITVK</sequence>
<dbReference type="Proteomes" id="UP000218811">
    <property type="component" value="Unassembled WGS sequence"/>
</dbReference>
<evidence type="ECO:0000256" key="1">
    <source>
        <dbReference type="ARBA" id="ARBA00004123"/>
    </source>
</evidence>
<feature type="compositionally biased region" description="Basic and acidic residues" evidence="4">
    <location>
        <begin position="141"/>
        <end position="150"/>
    </location>
</feature>
<evidence type="ECO:0008006" key="9">
    <source>
        <dbReference type="Google" id="ProtNLM"/>
    </source>
</evidence>
<dbReference type="GO" id="GO:0008278">
    <property type="term" value="C:cohesin complex"/>
    <property type="evidence" value="ECO:0007669"/>
    <property type="project" value="InterPro"/>
</dbReference>
<evidence type="ECO:0000313" key="8">
    <source>
        <dbReference type="Proteomes" id="UP000218811"/>
    </source>
</evidence>
<dbReference type="EMBL" id="KB467831">
    <property type="protein sequence ID" value="PCH33660.1"/>
    <property type="molecule type" value="Genomic_DNA"/>
</dbReference>
<feature type="region of interest" description="Disordered" evidence="4">
    <location>
        <begin position="589"/>
        <end position="613"/>
    </location>
</feature>
<organism evidence="7 8">
    <name type="scientific">Wolfiporia cocos (strain MD-104)</name>
    <name type="common">Brown rot fungus</name>
    <dbReference type="NCBI Taxonomy" id="742152"/>
    <lineage>
        <taxon>Eukaryota</taxon>
        <taxon>Fungi</taxon>
        <taxon>Dikarya</taxon>
        <taxon>Basidiomycota</taxon>
        <taxon>Agaricomycotina</taxon>
        <taxon>Agaricomycetes</taxon>
        <taxon>Polyporales</taxon>
        <taxon>Phaeolaceae</taxon>
        <taxon>Wolfiporia</taxon>
    </lineage>
</organism>
<dbReference type="GO" id="GO:0005634">
    <property type="term" value="C:nucleus"/>
    <property type="evidence" value="ECO:0007669"/>
    <property type="project" value="UniProtKB-SubCell"/>
</dbReference>
<dbReference type="PANTHER" id="PTHR12585">
    <property type="entry name" value="SCC1 / RAD21 FAMILY MEMBER"/>
    <property type="match status" value="1"/>
</dbReference>
<feature type="domain" description="Rad21/Rec8-like protein C-terminal eukaryotic" evidence="5">
    <location>
        <begin position="683"/>
        <end position="725"/>
    </location>
</feature>
<feature type="compositionally biased region" description="Basic residues" evidence="4">
    <location>
        <begin position="165"/>
        <end position="175"/>
    </location>
</feature>
<evidence type="ECO:0000259" key="6">
    <source>
        <dbReference type="Pfam" id="PF04825"/>
    </source>
</evidence>
<evidence type="ECO:0000256" key="3">
    <source>
        <dbReference type="ARBA" id="ARBA00023242"/>
    </source>
</evidence>
<dbReference type="AlphaFoldDB" id="A0A2H3IUK0"/>
<feature type="compositionally biased region" description="Acidic residues" evidence="4">
    <location>
        <begin position="151"/>
        <end position="160"/>
    </location>
</feature>
<dbReference type="InterPro" id="IPR039781">
    <property type="entry name" value="Rad21/Rec8-like"/>
</dbReference>
<reference evidence="7 8" key="1">
    <citation type="journal article" date="2012" name="Science">
        <title>The Paleozoic origin of enzymatic lignin decomposition reconstructed from 31 fungal genomes.</title>
        <authorList>
            <person name="Floudas D."/>
            <person name="Binder M."/>
            <person name="Riley R."/>
            <person name="Barry K."/>
            <person name="Blanchette R.A."/>
            <person name="Henrissat B."/>
            <person name="Martinez A.T."/>
            <person name="Otillar R."/>
            <person name="Spatafora J.W."/>
            <person name="Yadav J.S."/>
            <person name="Aerts A."/>
            <person name="Benoit I."/>
            <person name="Boyd A."/>
            <person name="Carlson A."/>
            <person name="Copeland A."/>
            <person name="Coutinho P.M."/>
            <person name="de Vries R.P."/>
            <person name="Ferreira P."/>
            <person name="Findley K."/>
            <person name="Foster B."/>
            <person name="Gaskell J."/>
            <person name="Glotzer D."/>
            <person name="Gorecki P."/>
            <person name="Heitman J."/>
            <person name="Hesse C."/>
            <person name="Hori C."/>
            <person name="Igarashi K."/>
            <person name="Jurgens J.A."/>
            <person name="Kallen N."/>
            <person name="Kersten P."/>
            <person name="Kohler A."/>
            <person name="Kuees U."/>
            <person name="Kumar T.K.A."/>
            <person name="Kuo A."/>
            <person name="LaButti K."/>
            <person name="Larrondo L.F."/>
            <person name="Lindquist E."/>
            <person name="Ling A."/>
            <person name="Lombard V."/>
            <person name="Lucas S."/>
            <person name="Lundell T."/>
            <person name="Martin R."/>
            <person name="McLaughlin D.J."/>
            <person name="Morgenstern I."/>
            <person name="Morin E."/>
            <person name="Murat C."/>
            <person name="Nagy L.G."/>
            <person name="Nolan M."/>
            <person name="Ohm R.A."/>
            <person name="Patyshakuliyeva A."/>
            <person name="Rokas A."/>
            <person name="Ruiz-Duenas F.J."/>
            <person name="Sabat G."/>
            <person name="Salamov A."/>
            <person name="Samejima M."/>
            <person name="Schmutz J."/>
            <person name="Slot J.C."/>
            <person name="St John F."/>
            <person name="Stenlid J."/>
            <person name="Sun H."/>
            <person name="Sun S."/>
            <person name="Syed K."/>
            <person name="Tsang A."/>
            <person name="Wiebenga A."/>
            <person name="Young D."/>
            <person name="Pisabarro A."/>
            <person name="Eastwood D.C."/>
            <person name="Martin F."/>
            <person name="Cullen D."/>
            <person name="Grigoriev I.V."/>
            <person name="Hibbett D.S."/>
        </authorList>
    </citation>
    <scope>NUCLEOTIDE SEQUENCE [LARGE SCALE GENOMIC DNA]</scope>
    <source>
        <strain evidence="7 8">MD-104</strain>
    </source>
</reference>
<feature type="region of interest" description="Disordered" evidence="4">
    <location>
        <begin position="287"/>
        <end position="317"/>
    </location>
</feature>
<keyword evidence="3" id="KW-0539">Nucleus</keyword>
<dbReference type="InterPro" id="IPR023093">
    <property type="entry name" value="ScpA-like_C"/>
</dbReference>
<feature type="region of interest" description="Disordered" evidence="4">
    <location>
        <begin position="441"/>
        <end position="460"/>
    </location>
</feature>
<evidence type="ECO:0000259" key="5">
    <source>
        <dbReference type="Pfam" id="PF04824"/>
    </source>
</evidence>
<dbReference type="Gene3D" id="1.10.10.580">
    <property type="entry name" value="Structural maintenance of chromosome 1. Chain E"/>
    <property type="match status" value="1"/>
</dbReference>
<protein>
    <recommendedName>
        <fullName evidence="9">Rad21/Rec8-like protein N-terminal domain-containing protein</fullName>
    </recommendedName>
</protein>
<dbReference type="OrthoDB" id="10071381at2759"/>
<dbReference type="InterPro" id="IPR006910">
    <property type="entry name" value="Rad21_Rec8_N"/>
</dbReference>
<comment type="similarity">
    <text evidence="2">Belongs to the rad21 family.</text>
</comment>
<dbReference type="GO" id="GO:0007062">
    <property type="term" value="P:sister chromatid cohesion"/>
    <property type="evidence" value="ECO:0007669"/>
    <property type="project" value="InterPro"/>
</dbReference>
<feature type="region of interest" description="Disordered" evidence="4">
    <location>
        <begin position="499"/>
        <end position="533"/>
    </location>
</feature>
<feature type="region of interest" description="Disordered" evidence="4">
    <location>
        <begin position="141"/>
        <end position="182"/>
    </location>
</feature>
<dbReference type="Pfam" id="PF04824">
    <property type="entry name" value="Rad21_Rec8"/>
    <property type="match status" value="1"/>
</dbReference>
<dbReference type="Pfam" id="PF04825">
    <property type="entry name" value="Rad21_Rec8_N"/>
    <property type="match status" value="1"/>
</dbReference>
<accession>A0A2H3IUK0</accession>
<dbReference type="InterPro" id="IPR036390">
    <property type="entry name" value="WH_DNA-bd_sf"/>
</dbReference>
<dbReference type="OMA" id="FFPWDHA"/>
<evidence type="ECO:0000256" key="2">
    <source>
        <dbReference type="ARBA" id="ARBA00009870"/>
    </source>
</evidence>
<dbReference type="InterPro" id="IPR006909">
    <property type="entry name" value="Rad21/Rec8_C_eu"/>
</dbReference>
<feature type="compositionally biased region" description="Basic and acidic residues" evidence="4">
    <location>
        <begin position="509"/>
        <end position="521"/>
    </location>
</feature>
<proteinExistence type="inferred from homology"/>
<gene>
    <name evidence="7" type="ORF">WOLCODRAFT_147744</name>
</gene>
<evidence type="ECO:0000256" key="4">
    <source>
        <dbReference type="SAM" id="MobiDB-lite"/>
    </source>
</evidence>
<dbReference type="PANTHER" id="PTHR12585:SF72">
    <property type="entry name" value="MEIOTIC RECOMBINATION PROTEIN REC8"/>
    <property type="match status" value="1"/>
</dbReference>
<comment type="subcellular location">
    <subcellularLocation>
        <location evidence="1">Nucleus</location>
    </subcellularLocation>
</comment>
<name>A0A2H3IUK0_WOLCO</name>
<dbReference type="SUPFAM" id="SSF46785">
    <property type="entry name" value="Winged helix' DNA-binding domain"/>
    <property type="match status" value="1"/>
</dbReference>
<dbReference type="STRING" id="742152.A0A2H3IUK0"/>
<dbReference type="GO" id="GO:1990414">
    <property type="term" value="P:replication-born double-strand break repair via sister chromatid exchange"/>
    <property type="evidence" value="ECO:0007669"/>
    <property type="project" value="TreeGrafter"/>
</dbReference>
<keyword evidence="8" id="KW-1185">Reference proteome</keyword>
<evidence type="ECO:0000313" key="7">
    <source>
        <dbReference type="EMBL" id="PCH33660.1"/>
    </source>
</evidence>